<dbReference type="CDD" id="cd00555">
    <property type="entry name" value="Maf"/>
    <property type="match status" value="1"/>
</dbReference>
<evidence type="ECO:0000256" key="5">
    <source>
        <dbReference type="HAMAP-Rule" id="MF_00528"/>
    </source>
</evidence>
<dbReference type="Pfam" id="PF02545">
    <property type="entry name" value="Maf"/>
    <property type="match status" value="1"/>
</dbReference>
<keyword evidence="4 5" id="KW-0546">Nucleotide metabolism</keyword>
<evidence type="ECO:0000313" key="7">
    <source>
        <dbReference type="Proteomes" id="UP000011021"/>
    </source>
</evidence>
<evidence type="ECO:0000313" key="6">
    <source>
        <dbReference type="EMBL" id="EFV95711.1"/>
    </source>
</evidence>
<dbReference type="GO" id="GO:0047429">
    <property type="term" value="F:nucleoside triphosphate diphosphatase activity"/>
    <property type="evidence" value="ECO:0007669"/>
    <property type="project" value="InterPro"/>
</dbReference>
<dbReference type="PIRSF" id="PIRSF006305">
    <property type="entry name" value="Maf"/>
    <property type="match status" value="1"/>
</dbReference>
<dbReference type="STRING" id="887898.HMPREF0551_0619"/>
<evidence type="ECO:0000256" key="2">
    <source>
        <dbReference type="ARBA" id="ARBA00022490"/>
    </source>
</evidence>
<gene>
    <name evidence="6" type="primary">maf</name>
    <name evidence="6" type="ORF">HMPREF0551_0619</name>
</gene>
<feature type="site" description="Important for substrate specificity" evidence="5">
    <location>
        <position position="153"/>
    </location>
</feature>
<feature type="active site" description="Proton acceptor" evidence="5">
    <location>
        <position position="68"/>
    </location>
</feature>
<dbReference type="AlphaFoldDB" id="E7RVA7"/>
<comment type="similarity">
    <text evidence="5">Belongs to the Maf family. YceF subfamily.</text>
</comment>
<protein>
    <recommendedName>
        <fullName evidence="5">7-methyl-GTP pyrophosphatase</fullName>
        <shortName evidence="5">m(7)GTP pyrophosphatase</shortName>
        <ecNumber evidence="5">3.6.1.-</ecNumber>
    </recommendedName>
</protein>
<dbReference type="NCBIfam" id="TIGR00172">
    <property type="entry name" value="maf"/>
    <property type="match status" value="1"/>
</dbReference>
<dbReference type="PANTHER" id="PTHR43213">
    <property type="entry name" value="BIFUNCTIONAL DTTP/UTP PYROPHOSPHATASE/METHYLTRANSFERASE PROTEIN-RELATED"/>
    <property type="match status" value="1"/>
</dbReference>
<dbReference type="SUPFAM" id="SSF52972">
    <property type="entry name" value="ITPase-like"/>
    <property type="match status" value="1"/>
</dbReference>
<reference evidence="6 7" key="1">
    <citation type="submission" date="2010-12" db="EMBL/GenBank/DDBJ databases">
        <authorList>
            <person name="Muzny D."/>
            <person name="Qin X."/>
            <person name="Deng J."/>
            <person name="Jiang H."/>
            <person name="Liu Y."/>
            <person name="Qu J."/>
            <person name="Song X.-Z."/>
            <person name="Zhang L."/>
            <person name="Thornton R."/>
            <person name="Coyle M."/>
            <person name="Francisco L."/>
            <person name="Jackson L."/>
            <person name="Javaid M."/>
            <person name="Korchina V."/>
            <person name="Kovar C."/>
            <person name="Mata R."/>
            <person name="Mathew T."/>
            <person name="Ngo R."/>
            <person name="Nguyen L."/>
            <person name="Nguyen N."/>
            <person name="Okwuonu G."/>
            <person name="Ongeri F."/>
            <person name="Pham C."/>
            <person name="Simmons D."/>
            <person name="Wilczek-Boney K."/>
            <person name="Hale W."/>
            <person name="Jakkamsetti A."/>
            <person name="Pham P."/>
            <person name="Ruth R."/>
            <person name="San Lucas F."/>
            <person name="Warren J."/>
            <person name="Zhang J."/>
            <person name="Zhao Z."/>
            <person name="Zhou C."/>
            <person name="Zhu D."/>
            <person name="Lee S."/>
            <person name="Bess C."/>
            <person name="Blankenburg K."/>
            <person name="Forbes L."/>
            <person name="Fu Q."/>
            <person name="Gubbala S."/>
            <person name="Hirani K."/>
            <person name="Jayaseelan J.C."/>
            <person name="Lara F."/>
            <person name="Munidasa M."/>
            <person name="Palculict T."/>
            <person name="Patil S."/>
            <person name="Pu L.-L."/>
            <person name="Saada N."/>
            <person name="Tang L."/>
            <person name="Weissenberger G."/>
            <person name="Zhu Y."/>
            <person name="Hemphill L."/>
            <person name="Shang Y."/>
            <person name="Youmans B."/>
            <person name="Ayvaz T."/>
            <person name="Ross M."/>
            <person name="Santibanez J."/>
            <person name="Aqrawi P."/>
            <person name="Gross S."/>
            <person name="Joshi V."/>
            <person name="Fowler G."/>
            <person name="Nazareth L."/>
            <person name="Reid J."/>
            <person name="Worley K."/>
            <person name="Petrosino J."/>
            <person name="Highlander S."/>
            <person name="Gibbs R."/>
        </authorList>
    </citation>
    <scope>NUCLEOTIDE SEQUENCE [LARGE SCALE GENOMIC DNA]</scope>
    <source>
        <strain evidence="6 7">ATCC 51599</strain>
    </source>
</reference>
<feature type="site" description="Important for substrate specificity" evidence="5">
    <location>
        <position position="69"/>
    </location>
</feature>
<dbReference type="EMBL" id="AEQP01000002">
    <property type="protein sequence ID" value="EFV95711.1"/>
    <property type="molecule type" value="Genomic_DNA"/>
</dbReference>
<dbReference type="EC" id="3.6.1.-" evidence="5"/>
<dbReference type="PANTHER" id="PTHR43213:SF10">
    <property type="entry name" value="7-METHYL-GTP PYROPHOSPHATASE"/>
    <property type="match status" value="1"/>
</dbReference>
<name>E7RVA7_9BURK</name>
<sequence length="202" mass="21578">MRLILASSSPYRQELLARLRLPFEAVAADVDETPLPHEPIADLATRLAALKAETILARHPDALVIGSDQVGTLDGITPIGKPGTLERARLQLQAASGRTMHFHTALALRGRGLPPIDDAVCVDVAFRTLTLAEIDRYLAQEDVLNCAGSARCEGLGISLLESIRTDDPTALIGLPLIRLSTHLRQLGVDVPAATTPSSERAS</sequence>
<keyword evidence="3 5" id="KW-0378">Hydrolase</keyword>
<dbReference type="Proteomes" id="UP000011021">
    <property type="component" value="Unassembled WGS sequence"/>
</dbReference>
<dbReference type="GO" id="GO:0009117">
    <property type="term" value="P:nucleotide metabolic process"/>
    <property type="evidence" value="ECO:0007669"/>
    <property type="project" value="UniProtKB-KW"/>
</dbReference>
<dbReference type="HOGENOM" id="CLU_040416_1_0_4"/>
<accession>E7RVA7</accession>
<dbReference type="InterPro" id="IPR029001">
    <property type="entry name" value="ITPase-like_fam"/>
</dbReference>
<dbReference type="RefSeq" id="WP_005672696.1">
    <property type="nucleotide sequence ID" value="NZ_CP146288.1"/>
</dbReference>
<evidence type="ECO:0000256" key="1">
    <source>
        <dbReference type="ARBA" id="ARBA00004496"/>
    </source>
</evidence>
<comment type="caution">
    <text evidence="6">The sequence shown here is derived from an EMBL/GenBank/DDBJ whole genome shotgun (WGS) entry which is preliminary data.</text>
</comment>
<dbReference type="Gene3D" id="3.90.950.10">
    <property type="match status" value="1"/>
</dbReference>
<comment type="caution">
    <text evidence="5">Lacks conserved residue(s) required for the propagation of feature annotation.</text>
</comment>
<comment type="catalytic activity">
    <reaction evidence="5">
        <text>N(7)-methyl-GTP + H2O = N(7)-methyl-GMP + diphosphate + H(+)</text>
        <dbReference type="Rhea" id="RHEA:58744"/>
        <dbReference type="ChEBI" id="CHEBI:15377"/>
        <dbReference type="ChEBI" id="CHEBI:15378"/>
        <dbReference type="ChEBI" id="CHEBI:33019"/>
        <dbReference type="ChEBI" id="CHEBI:58285"/>
        <dbReference type="ChEBI" id="CHEBI:87133"/>
    </reaction>
</comment>
<comment type="cofactor">
    <cofactor evidence="5">
        <name>a divalent metal cation</name>
        <dbReference type="ChEBI" id="CHEBI:60240"/>
    </cofactor>
</comment>
<evidence type="ECO:0000256" key="4">
    <source>
        <dbReference type="ARBA" id="ARBA00023080"/>
    </source>
</evidence>
<dbReference type="GO" id="GO:0005737">
    <property type="term" value="C:cytoplasm"/>
    <property type="evidence" value="ECO:0007669"/>
    <property type="project" value="UniProtKB-SubCell"/>
</dbReference>
<comment type="subcellular location">
    <subcellularLocation>
        <location evidence="1 5">Cytoplasm</location>
    </subcellularLocation>
</comment>
<proteinExistence type="inferred from homology"/>
<dbReference type="HAMAP" id="MF_00528">
    <property type="entry name" value="Maf"/>
    <property type="match status" value="1"/>
</dbReference>
<dbReference type="eggNOG" id="COG0424">
    <property type="taxonomic scope" value="Bacteria"/>
</dbReference>
<dbReference type="InterPro" id="IPR003697">
    <property type="entry name" value="Maf-like"/>
</dbReference>
<evidence type="ECO:0000256" key="3">
    <source>
        <dbReference type="ARBA" id="ARBA00022801"/>
    </source>
</evidence>
<comment type="function">
    <text evidence="5">Nucleoside triphosphate pyrophosphatase that hydrolyzes 7-methyl-GTP (m(7)GTP). May have a dual role in cell division arrest and in preventing the incorporation of modified nucleotides into cellular nucleic acids.</text>
</comment>
<keyword evidence="7" id="KW-1185">Reference proteome</keyword>
<keyword evidence="2 5" id="KW-0963">Cytoplasm</keyword>
<feature type="site" description="Important for substrate specificity" evidence="5">
    <location>
        <position position="11"/>
    </location>
</feature>
<organism evidence="6 7">
    <name type="scientific">Lautropia mirabilis ATCC 51599</name>
    <dbReference type="NCBI Taxonomy" id="887898"/>
    <lineage>
        <taxon>Bacteria</taxon>
        <taxon>Pseudomonadati</taxon>
        <taxon>Pseudomonadota</taxon>
        <taxon>Betaproteobacteria</taxon>
        <taxon>Burkholderiales</taxon>
        <taxon>Burkholderiaceae</taxon>
        <taxon>Lautropia</taxon>
    </lineage>
</organism>